<dbReference type="AlphaFoldDB" id="A0A517XUS7"/>
<protein>
    <submittedName>
        <fullName evidence="2">Uncharacterized protein</fullName>
    </submittedName>
</protein>
<proteinExistence type="predicted"/>
<evidence type="ECO:0000313" key="2">
    <source>
        <dbReference type="EMBL" id="QDU21267.1"/>
    </source>
</evidence>
<accession>A0A517XUS7</accession>
<feature type="compositionally biased region" description="Low complexity" evidence="1">
    <location>
        <begin position="1"/>
        <end position="16"/>
    </location>
</feature>
<dbReference type="KEGG" id="uli:ETAA1_32330"/>
<keyword evidence="3" id="KW-1185">Reference proteome</keyword>
<organism evidence="2 3">
    <name type="scientific">Urbifossiella limnaea</name>
    <dbReference type="NCBI Taxonomy" id="2528023"/>
    <lineage>
        <taxon>Bacteria</taxon>
        <taxon>Pseudomonadati</taxon>
        <taxon>Planctomycetota</taxon>
        <taxon>Planctomycetia</taxon>
        <taxon>Gemmatales</taxon>
        <taxon>Gemmataceae</taxon>
        <taxon>Urbifossiella</taxon>
    </lineage>
</organism>
<name>A0A517XUS7_9BACT</name>
<evidence type="ECO:0000313" key="3">
    <source>
        <dbReference type="Proteomes" id="UP000319576"/>
    </source>
</evidence>
<dbReference type="Proteomes" id="UP000319576">
    <property type="component" value="Chromosome"/>
</dbReference>
<feature type="region of interest" description="Disordered" evidence="1">
    <location>
        <begin position="1"/>
        <end position="29"/>
    </location>
</feature>
<sequence length="336" mass="34614">MVSPARLAANRANARRSTGPRTPAGKAASARNAVRHGLYAAAALLPALGETAADWDDFRAAVARSLRPEGAAEAATAERVAWVLYRQRRLAALATGPAPAALPPDPDTITGEGVDHFIPVSPAAPPAARLVHARAALAGQRAAAAADRAVAAALAGADVELTLGAVVTATREAGELLGWRIQQKPDPWVGVLAGLGVEVATPIAAEWTADLLRRVVGRAGGCEGRDPPVFLADVRAAVLAGTEARGGRVRGLEATEAALVAELRTARGRAVADALLAAGGLGERADRAEAHLSRELDRALAQLARLRGLRPQPTHPRPSHPVEDVGFVLRRAGLVG</sequence>
<reference evidence="2 3" key="1">
    <citation type="submission" date="2019-02" db="EMBL/GenBank/DDBJ databases">
        <title>Deep-cultivation of Planctomycetes and their phenomic and genomic characterization uncovers novel biology.</title>
        <authorList>
            <person name="Wiegand S."/>
            <person name="Jogler M."/>
            <person name="Boedeker C."/>
            <person name="Pinto D."/>
            <person name="Vollmers J."/>
            <person name="Rivas-Marin E."/>
            <person name="Kohn T."/>
            <person name="Peeters S.H."/>
            <person name="Heuer A."/>
            <person name="Rast P."/>
            <person name="Oberbeckmann S."/>
            <person name="Bunk B."/>
            <person name="Jeske O."/>
            <person name="Meyerdierks A."/>
            <person name="Storesund J.E."/>
            <person name="Kallscheuer N."/>
            <person name="Luecker S."/>
            <person name="Lage O.M."/>
            <person name="Pohl T."/>
            <person name="Merkel B.J."/>
            <person name="Hornburger P."/>
            <person name="Mueller R.-W."/>
            <person name="Bruemmer F."/>
            <person name="Labrenz M."/>
            <person name="Spormann A.M."/>
            <person name="Op den Camp H."/>
            <person name="Overmann J."/>
            <person name="Amann R."/>
            <person name="Jetten M.S.M."/>
            <person name="Mascher T."/>
            <person name="Medema M.H."/>
            <person name="Devos D.P."/>
            <person name="Kaster A.-K."/>
            <person name="Ovreas L."/>
            <person name="Rohde M."/>
            <person name="Galperin M.Y."/>
            <person name="Jogler C."/>
        </authorList>
    </citation>
    <scope>NUCLEOTIDE SEQUENCE [LARGE SCALE GENOMIC DNA]</scope>
    <source>
        <strain evidence="2 3">ETA_A1</strain>
    </source>
</reference>
<dbReference type="RefSeq" id="WP_145240096.1">
    <property type="nucleotide sequence ID" value="NZ_CP036273.1"/>
</dbReference>
<evidence type="ECO:0000256" key="1">
    <source>
        <dbReference type="SAM" id="MobiDB-lite"/>
    </source>
</evidence>
<dbReference type="EMBL" id="CP036273">
    <property type="protein sequence ID" value="QDU21267.1"/>
    <property type="molecule type" value="Genomic_DNA"/>
</dbReference>
<gene>
    <name evidence="2" type="ORF">ETAA1_32330</name>
</gene>